<organism evidence="2 3">
    <name type="scientific">Kryptolebias marmoratus</name>
    <name type="common">Mangrove killifish</name>
    <name type="synonym">Rivulus marmoratus</name>
    <dbReference type="NCBI Taxonomy" id="37003"/>
    <lineage>
        <taxon>Eukaryota</taxon>
        <taxon>Metazoa</taxon>
        <taxon>Chordata</taxon>
        <taxon>Craniata</taxon>
        <taxon>Vertebrata</taxon>
        <taxon>Euteleostomi</taxon>
        <taxon>Actinopterygii</taxon>
        <taxon>Neopterygii</taxon>
        <taxon>Teleostei</taxon>
        <taxon>Neoteleostei</taxon>
        <taxon>Acanthomorphata</taxon>
        <taxon>Ovalentaria</taxon>
        <taxon>Atherinomorphae</taxon>
        <taxon>Cyprinodontiformes</taxon>
        <taxon>Rivulidae</taxon>
        <taxon>Kryptolebias</taxon>
    </lineage>
</organism>
<dbReference type="OMA" id="QMENHVD"/>
<protein>
    <submittedName>
        <fullName evidence="2">Uncharacterized protein</fullName>
    </submittedName>
</protein>
<evidence type="ECO:0000313" key="2">
    <source>
        <dbReference type="Ensembl" id="ENSKMAP00000029083.1"/>
    </source>
</evidence>
<dbReference type="AlphaFoldDB" id="A0A3Q3BG66"/>
<dbReference type="STRING" id="37003.ENSKMAP00000029083"/>
<proteinExistence type="predicted"/>
<reference evidence="2" key="1">
    <citation type="submission" date="2025-08" db="UniProtKB">
        <authorList>
            <consortium name="Ensembl"/>
        </authorList>
    </citation>
    <scope>IDENTIFICATION</scope>
</reference>
<evidence type="ECO:0000256" key="1">
    <source>
        <dbReference type="SAM" id="MobiDB-lite"/>
    </source>
</evidence>
<name>A0A3Q3BG66_KRYMA</name>
<keyword evidence="3" id="KW-1185">Reference proteome</keyword>
<dbReference type="Proteomes" id="UP000264800">
    <property type="component" value="Unplaced"/>
</dbReference>
<feature type="region of interest" description="Disordered" evidence="1">
    <location>
        <begin position="38"/>
        <end position="120"/>
    </location>
</feature>
<sequence length="120" mass="13015">ITVCFLRDCLFQQTPRDAFYSTSGNWLLELGGGDLRAAHRGPAVKRQRRSEEVNPADPLQTVSHPSPPTKDGTAGQPEQDQTGAVSKETLSSCDDPLRVLQPNGPGSPVKTNIADRPEHQ</sequence>
<feature type="compositionally biased region" description="Polar residues" evidence="1">
    <location>
        <begin position="76"/>
        <end position="92"/>
    </location>
</feature>
<accession>A0A3Q3BG66</accession>
<reference evidence="2" key="2">
    <citation type="submission" date="2025-09" db="UniProtKB">
        <authorList>
            <consortium name="Ensembl"/>
        </authorList>
    </citation>
    <scope>IDENTIFICATION</scope>
</reference>
<dbReference type="Ensembl" id="ENSKMAT00000029446.1">
    <property type="protein sequence ID" value="ENSKMAP00000029083.1"/>
    <property type="gene ID" value="ENSKMAG00000021564.1"/>
</dbReference>
<feature type="compositionally biased region" description="Basic residues" evidence="1">
    <location>
        <begin position="38"/>
        <end position="48"/>
    </location>
</feature>
<dbReference type="GeneTree" id="ENSGT00530000069587"/>
<evidence type="ECO:0000313" key="3">
    <source>
        <dbReference type="Proteomes" id="UP000264800"/>
    </source>
</evidence>